<dbReference type="EMBL" id="MLJW01005935">
    <property type="protein sequence ID" value="OIQ67422.1"/>
    <property type="molecule type" value="Genomic_DNA"/>
</dbReference>
<gene>
    <name evidence="1" type="ORF">GALL_509990</name>
</gene>
<evidence type="ECO:0000313" key="1">
    <source>
        <dbReference type="EMBL" id="OIQ67422.1"/>
    </source>
</evidence>
<accession>A0A1J5P850</accession>
<protein>
    <submittedName>
        <fullName evidence="1">Uncharacterized protein</fullName>
    </submittedName>
</protein>
<comment type="caution">
    <text evidence="1">The sequence shown here is derived from an EMBL/GenBank/DDBJ whole genome shotgun (WGS) entry which is preliminary data.</text>
</comment>
<organism evidence="1">
    <name type="scientific">mine drainage metagenome</name>
    <dbReference type="NCBI Taxonomy" id="410659"/>
    <lineage>
        <taxon>unclassified sequences</taxon>
        <taxon>metagenomes</taxon>
        <taxon>ecological metagenomes</taxon>
    </lineage>
</organism>
<sequence>MAFLHLQEFHVKSGVVRHQHRVVGKSVKRRQDLGDGWLTAHHVLGNAMNLDGGRRYQSARIDHLLEAFMTQQPAIDAARGPDLDDLVAGRRVQAGGFGVKHGIGQLAEQALVERAALIGGLKQIKVVELGAAAVVQDGRGIVLLLRTGQRQRESEKSLVPDPFAGKNQLPAVALNHVTHRQRDTLTVQLHVVHLPNHHGLGAHDLVRPDQVKPGHTVLCKQAQTQKPDIELVDQAGGQIHQCLDQAVAVNP</sequence>
<dbReference type="AlphaFoldDB" id="A0A1J5P850"/>
<reference evidence="1" key="1">
    <citation type="submission" date="2016-10" db="EMBL/GenBank/DDBJ databases">
        <title>Sequence of Gallionella enrichment culture.</title>
        <authorList>
            <person name="Poehlein A."/>
            <person name="Muehling M."/>
            <person name="Daniel R."/>
        </authorList>
    </citation>
    <scope>NUCLEOTIDE SEQUENCE</scope>
</reference>
<proteinExistence type="predicted"/>
<name>A0A1J5P850_9ZZZZ</name>